<sequence>MTAAISLSAVAGAPAHAAPPIAADSAQVTTTLLTLKFPSCEGCEVGVASFVLGSTDDWSAKPKVVKDGTVRFVVPKDRTDGLSITVRAPWEGATGYVTNVALRYKGQDTWDRVDFATARTAKRASACWAGTDQDAATMKVRVRKVQVEGYGGKVAGTIAWAAVTQDWLRPVVASPHGVVGTQDVMPCMES</sequence>
<dbReference type="RefSeq" id="WP_194694965.1">
    <property type="nucleotide sequence ID" value="NZ_JADKPO010000003.1"/>
</dbReference>
<proteinExistence type="predicted"/>
<organism evidence="2 3">
    <name type="scientific">Nocardioides agariphilus</name>
    <dbReference type="NCBI Taxonomy" id="433664"/>
    <lineage>
        <taxon>Bacteria</taxon>
        <taxon>Bacillati</taxon>
        <taxon>Actinomycetota</taxon>
        <taxon>Actinomycetes</taxon>
        <taxon>Propionibacteriales</taxon>
        <taxon>Nocardioidaceae</taxon>
        <taxon>Nocardioides</taxon>
    </lineage>
</organism>
<evidence type="ECO:0000256" key="1">
    <source>
        <dbReference type="SAM" id="SignalP"/>
    </source>
</evidence>
<dbReference type="Proteomes" id="UP000660668">
    <property type="component" value="Unassembled WGS sequence"/>
</dbReference>
<evidence type="ECO:0000313" key="2">
    <source>
        <dbReference type="EMBL" id="MBF4766818.1"/>
    </source>
</evidence>
<keyword evidence="1" id="KW-0732">Signal</keyword>
<feature type="chain" id="PRO_5038057443" evidence="1">
    <location>
        <begin position="18"/>
        <end position="190"/>
    </location>
</feature>
<comment type="caution">
    <text evidence="2">The sequence shown here is derived from an EMBL/GenBank/DDBJ whole genome shotgun (WGS) entry which is preliminary data.</text>
</comment>
<protein>
    <submittedName>
        <fullName evidence="2">Uncharacterized protein</fullName>
    </submittedName>
</protein>
<keyword evidence="3" id="KW-1185">Reference proteome</keyword>
<evidence type="ECO:0000313" key="3">
    <source>
        <dbReference type="Proteomes" id="UP000660668"/>
    </source>
</evidence>
<accession>A0A930VHM3</accession>
<reference evidence="2" key="1">
    <citation type="submission" date="2020-11" db="EMBL/GenBank/DDBJ databases">
        <title>Nocardioides cynanchi sp. nov., isolated from soil of rhizosphere of Cynanchum wilfordii.</title>
        <authorList>
            <person name="Lee J.-S."/>
            <person name="Suh M.K."/>
            <person name="Kim J.-S."/>
        </authorList>
    </citation>
    <scope>NUCLEOTIDE SEQUENCE</scope>
    <source>
        <strain evidence="2">KCTC 19276</strain>
    </source>
</reference>
<dbReference type="AlphaFoldDB" id="A0A930VHM3"/>
<gene>
    <name evidence="2" type="ORF">ISU10_03430</name>
</gene>
<dbReference type="EMBL" id="JADKPO010000003">
    <property type="protein sequence ID" value="MBF4766818.1"/>
    <property type="molecule type" value="Genomic_DNA"/>
</dbReference>
<name>A0A930VHM3_9ACTN</name>
<feature type="signal peptide" evidence="1">
    <location>
        <begin position="1"/>
        <end position="17"/>
    </location>
</feature>